<dbReference type="HOGENOM" id="CLU_898326_0_0_1"/>
<dbReference type="SUPFAM" id="SSF161098">
    <property type="entry name" value="MetI-like"/>
    <property type="match status" value="1"/>
</dbReference>
<evidence type="ECO:0000256" key="7">
    <source>
        <dbReference type="SAM" id="Phobius"/>
    </source>
</evidence>
<gene>
    <name evidence="9" type="ORF">PHYPADRAFT_104261</name>
</gene>
<dbReference type="Pfam" id="PF00528">
    <property type="entry name" value="BPD_transp_1"/>
    <property type="match status" value="1"/>
</dbReference>
<feature type="domain" description="ABC transmembrane type-1" evidence="8">
    <location>
        <begin position="1"/>
        <end position="218"/>
    </location>
</feature>
<keyword evidence="6 7" id="KW-0472">Membrane</keyword>
<dbReference type="EMBL" id="DS546859">
    <property type="protein sequence ID" value="EDQ48129.1"/>
    <property type="molecule type" value="Genomic_DNA"/>
</dbReference>
<keyword evidence="5 7" id="KW-1133">Transmembrane helix</keyword>
<dbReference type="PANTHER" id="PTHR43227">
    <property type="entry name" value="BLL4140 PROTEIN"/>
    <property type="match status" value="1"/>
</dbReference>
<evidence type="ECO:0000256" key="3">
    <source>
        <dbReference type="ARBA" id="ARBA00022475"/>
    </source>
</evidence>
<accession>A9U874</accession>
<comment type="subcellular location">
    <subcellularLocation>
        <location evidence="1">Cell membrane</location>
        <topology evidence="1">Multi-pass membrane protein</topology>
    </subcellularLocation>
</comment>
<evidence type="ECO:0000256" key="6">
    <source>
        <dbReference type="ARBA" id="ARBA00023136"/>
    </source>
</evidence>
<dbReference type="PANTHER" id="PTHR43227:SF3">
    <property type="entry name" value="BINDING-PROTEIN-DEPENDENT TRANSPORT SYSTEMS INNER MEMBRANE COMPONENT"/>
    <property type="match status" value="1"/>
</dbReference>
<evidence type="ECO:0000259" key="8">
    <source>
        <dbReference type="PROSITE" id="PS50928"/>
    </source>
</evidence>
<evidence type="ECO:0000256" key="1">
    <source>
        <dbReference type="ARBA" id="ARBA00004651"/>
    </source>
</evidence>
<protein>
    <submittedName>
        <fullName evidence="9">Predicted protein</fullName>
    </submittedName>
</protein>
<feature type="transmembrane region" description="Helical" evidence="7">
    <location>
        <begin position="136"/>
        <end position="158"/>
    </location>
</feature>
<keyword evidence="3" id="KW-1003">Cell membrane</keyword>
<name>A9U874_PHYPA</name>
<dbReference type="PROSITE" id="PS50928">
    <property type="entry name" value="ABC_TM1"/>
    <property type="match status" value="1"/>
</dbReference>
<proteinExistence type="predicted"/>
<keyword evidence="4 7" id="KW-0812">Transmembrane</keyword>
<feature type="transmembrane region" description="Helical" evidence="7">
    <location>
        <begin position="178"/>
        <end position="196"/>
    </location>
</feature>
<dbReference type="CDD" id="cd06261">
    <property type="entry name" value="TM_PBP2"/>
    <property type="match status" value="1"/>
</dbReference>
<dbReference type="InterPro" id="IPR050809">
    <property type="entry name" value="UgpAE/MalFG_permease"/>
</dbReference>
<evidence type="ECO:0000313" key="9">
    <source>
        <dbReference type="EMBL" id="EDQ48129.1"/>
    </source>
</evidence>
<evidence type="ECO:0000256" key="5">
    <source>
        <dbReference type="ARBA" id="ARBA00022989"/>
    </source>
</evidence>
<evidence type="ECO:0000256" key="2">
    <source>
        <dbReference type="ARBA" id="ARBA00022448"/>
    </source>
</evidence>
<dbReference type="AlphaFoldDB" id="A9U874"/>
<evidence type="ECO:0000256" key="4">
    <source>
        <dbReference type="ARBA" id="ARBA00022692"/>
    </source>
</evidence>
<organism>
    <name type="scientific">Physcomitrium patens</name>
    <name type="common">Spreading-leaved earth moss</name>
    <name type="synonym">Physcomitrella patens</name>
    <dbReference type="NCBI Taxonomy" id="3218"/>
    <lineage>
        <taxon>Eukaryota</taxon>
        <taxon>Viridiplantae</taxon>
        <taxon>Streptophyta</taxon>
        <taxon>Embryophyta</taxon>
        <taxon>Bryophyta</taxon>
        <taxon>Bryophytina</taxon>
        <taxon>Bryopsida</taxon>
        <taxon>Funariidae</taxon>
        <taxon>Funariales</taxon>
        <taxon>Funariaceae</taxon>
        <taxon>Physcomitrium</taxon>
    </lineage>
</organism>
<keyword evidence="2" id="KW-0813">Transport</keyword>
<dbReference type="GO" id="GO:0055085">
    <property type="term" value="P:transmembrane transport"/>
    <property type="evidence" value="ECO:0007669"/>
    <property type="project" value="InterPro"/>
</dbReference>
<sequence length="310" mass="34005">MVINVPLIVIFSLFLAVLLNQRFVGRAIARSIFFLPVILASGVIANLETSSLVQAINEQNAGGAVSGLGTSELTRIMVNSGVSDNIVAYLTSAVDRIYQIVSQSGVQILIFLAGIQSVSPQLYEASKIEGATGYEAFWKITLPMVSPLILVNVIYTVIDSFSRSEMTTLIRETGFTNFNFGLSSAMAWIYFLAIMNRRSVSSVDHRPFVVARKLEALAVDRRAAGPDGGTVVCHSVPHSSKDFNGHQRQERSVFADRRLYPGALFAGQFQKSHLDHGLLAHAVQYVYVIGHDDDPDGRVLRVCRLRFRAA</sequence>
<dbReference type="GO" id="GO:0005886">
    <property type="term" value="C:plasma membrane"/>
    <property type="evidence" value="ECO:0007669"/>
    <property type="project" value="UniProtKB-SubCell"/>
</dbReference>
<dbReference type="Gene3D" id="1.10.3720.10">
    <property type="entry name" value="MetI-like"/>
    <property type="match status" value="1"/>
</dbReference>
<reference evidence="9" key="1">
    <citation type="journal article" date="2008" name="Science">
        <title>The Physcomitrella genome reveals evolutionary insights into the conquest of land by plants.</title>
        <authorList>
            <person name="Rensing S."/>
            <person name="Lang D."/>
            <person name="Zimmer A."/>
            <person name="Terry A."/>
            <person name="Salamov A."/>
            <person name="Shapiro H."/>
            <person name="Nishiyama T."/>
            <person name="Perroud P.-F."/>
            <person name="Lindquist E."/>
            <person name="Kamisugi Y."/>
            <person name="Tanahashi T."/>
            <person name="Sakakibara K."/>
            <person name="Fujita T."/>
            <person name="Oishi K."/>
            <person name="Shin-I T."/>
            <person name="Kuroki Y."/>
            <person name="Toyoda A."/>
            <person name="Suzuki Y."/>
            <person name="Hashimoto A."/>
            <person name="Yamaguchi K."/>
            <person name="Sugano A."/>
            <person name="Kohara Y."/>
            <person name="Fujiyama A."/>
            <person name="Anterola A."/>
            <person name="Aoki S."/>
            <person name="Ashton N."/>
            <person name="Barbazuk W.B."/>
            <person name="Barker E."/>
            <person name="Bennetzen J."/>
            <person name="Bezanilla M."/>
            <person name="Blankenship R."/>
            <person name="Cho S.H."/>
            <person name="Dutcher S."/>
            <person name="Estelle M."/>
            <person name="Fawcett J.A."/>
            <person name="Gundlach H."/>
            <person name="Hanada K."/>
            <person name="Heyl A."/>
            <person name="Hicks K.A."/>
            <person name="Hugh J."/>
            <person name="Lohr M."/>
            <person name="Mayer K."/>
            <person name="Melkozernov A."/>
            <person name="Murata T."/>
            <person name="Nelson D."/>
            <person name="Pils B."/>
            <person name="Prigge M."/>
            <person name="Reiss B."/>
            <person name="Renner T."/>
            <person name="Rombauts S."/>
            <person name="Rushton P."/>
            <person name="Sanderfoot A."/>
            <person name="Schween G."/>
            <person name="Shiu S.-H."/>
            <person name="Stueber K."/>
            <person name="Theodoulou F.L."/>
            <person name="Tu H."/>
            <person name="Van de Peer Y."/>
            <person name="Verrier P.J."/>
            <person name="Waters E."/>
            <person name="Wood A."/>
            <person name="Yang L."/>
            <person name="Cove D."/>
            <person name="Cuming A."/>
            <person name="Hasebe M."/>
            <person name="Lucas S."/>
            <person name="Mishler D.B."/>
            <person name="Reski R."/>
            <person name="Grigoriev I."/>
            <person name="Quatrano R.S."/>
            <person name="Boore J.L."/>
        </authorList>
    </citation>
    <scope>NUCLEOTIDE SEQUENCE [LARGE SCALE GENOMIC DNA]</scope>
</reference>
<dbReference type="InterPro" id="IPR000515">
    <property type="entry name" value="MetI-like"/>
</dbReference>
<dbReference type="InterPro" id="IPR035906">
    <property type="entry name" value="MetI-like_sf"/>
</dbReference>